<evidence type="ECO:0000256" key="1">
    <source>
        <dbReference type="ARBA" id="ARBA00023224"/>
    </source>
</evidence>
<dbReference type="PANTHER" id="PTHR32089">
    <property type="entry name" value="METHYL-ACCEPTING CHEMOTAXIS PROTEIN MCPB"/>
    <property type="match status" value="1"/>
</dbReference>
<dbReference type="SMART" id="SM00283">
    <property type="entry name" value="MA"/>
    <property type="match status" value="1"/>
</dbReference>
<evidence type="ECO:0000313" key="7">
    <source>
        <dbReference type="Proteomes" id="UP000463470"/>
    </source>
</evidence>
<keyword evidence="4" id="KW-0472">Membrane</keyword>
<keyword evidence="4" id="KW-1133">Transmembrane helix</keyword>
<accession>A0A845L1N6</accession>
<dbReference type="InterPro" id="IPR004089">
    <property type="entry name" value="MCPsignal_dom"/>
</dbReference>
<dbReference type="Pfam" id="PF13682">
    <property type="entry name" value="CZB"/>
    <property type="match status" value="1"/>
</dbReference>
<dbReference type="InterPro" id="IPR025991">
    <property type="entry name" value="Chemoreceptor_zinc-bind_dom"/>
</dbReference>
<keyword evidence="3" id="KW-0175">Coiled coil</keyword>
<dbReference type="PANTHER" id="PTHR32089:SF112">
    <property type="entry name" value="LYSOZYME-LIKE PROTEIN-RELATED"/>
    <property type="match status" value="1"/>
</dbReference>
<dbReference type="AlphaFoldDB" id="A0A845L1N6"/>
<dbReference type="GO" id="GO:0007165">
    <property type="term" value="P:signal transduction"/>
    <property type="evidence" value="ECO:0007669"/>
    <property type="project" value="UniProtKB-KW"/>
</dbReference>
<dbReference type="CDD" id="cd11386">
    <property type="entry name" value="MCP_signal"/>
    <property type="match status" value="1"/>
</dbReference>
<evidence type="ECO:0000256" key="4">
    <source>
        <dbReference type="SAM" id="Phobius"/>
    </source>
</evidence>
<dbReference type="Gene3D" id="1.10.287.950">
    <property type="entry name" value="Methyl-accepting chemotaxis protein"/>
    <property type="match status" value="1"/>
</dbReference>
<keyword evidence="1 2" id="KW-0807">Transducer</keyword>
<proteinExistence type="predicted"/>
<sequence length="485" mass="53069">MKLQKNLRAKIFGGFALLFVFLAGLFGVDTYLAFRVIGFQDESLTQQKEAQFMLELENAHLVWMNDLKESLLTEKSFTGILDHTKCKLGTWYYEYTTTAEYQQMSPEMKSVLKELEEPHRLLHAYGAEAAALINSGKLDEAEKVYRQKLTPVTDKTYSLLRELMNDNLTRSSALTKQAEAEHEKVIRLYFIISVAGMIIAGLTAAYLSTGIARPIQATIETIATTTAEVAASVEQNERTAISQSSSVAEITSTMEELRISSDQSFQQARRIADNAQLSAQAAVGGMGTAEDTAREMRELKEKVNSIAVQMLNLSEQVGQIGAISGTVKELADQTNMLALNAAVEAARAGEHGRGFAVVSAEIRKLADQSKKASQRIGAIVGEVQKATNTTVMVTEEGTKKVDATERFTLQTVEAFGGLHQSMAEISHYIQQVSLNLQQQSEAVSGVTSAMEEILRGTKETAAAISQTKSGMQNLNKVGIMLKDMV</sequence>
<dbReference type="RefSeq" id="WP_161255345.1">
    <property type="nucleotide sequence ID" value="NZ_WXEY01000003.1"/>
</dbReference>
<dbReference type="OrthoDB" id="2443859at2"/>
<keyword evidence="4" id="KW-0812">Transmembrane</keyword>
<feature type="domain" description="Methyl-accepting transducer" evidence="5">
    <location>
        <begin position="218"/>
        <end position="454"/>
    </location>
</feature>
<dbReference type="GO" id="GO:0016020">
    <property type="term" value="C:membrane"/>
    <property type="evidence" value="ECO:0007669"/>
    <property type="project" value="InterPro"/>
</dbReference>
<organism evidence="6 7">
    <name type="scientific">Heliomicrobium undosum</name>
    <dbReference type="NCBI Taxonomy" id="121734"/>
    <lineage>
        <taxon>Bacteria</taxon>
        <taxon>Bacillati</taxon>
        <taxon>Bacillota</taxon>
        <taxon>Clostridia</taxon>
        <taxon>Eubacteriales</taxon>
        <taxon>Heliobacteriaceae</taxon>
        <taxon>Heliomicrobium</taxon>
    </lineage>
</organism>
<feature type="coiled-coil region" evidence="3">
    <location>
        <begin position="289"/>
        <end position="316"/>
    </location>
</feature>
<dbReference type="SUPFAM" id="SSF58104">
    <property type="entry name" value="Methyl-accepting chemotaxis protein (MCP) signaling domain"/>
    <property type="match status" value="1"/>
</dbReference>
<dbReference type="Pfam" id="PF00015">
    <property type="entry name" value="MCPsignal"/>
    <property type="match status" value="1"/>
</dbReference>
<protein>
    <submittedName>
        <fullName evidence="6">Chemotaxis protein</fullName>
    </submittedName>
</protein>
<evidence type="ECO:0000256" key="3">
    <source>
        <dbReference type="SAM" id="Coils"/>
    </source>
</evidence>
<feature type="transmembrane region" description="Helical" evidence="4">
    <location>
        <begin position="186"/>
        <end position="207"/>
    </location>
</feature>
<evidence type="ECO:0000259" key="5">
    <source>
        <dbReference type="PROSITE" id="PS50111"/>
    </source>
</evidence>
<gene>
    <name evidence="6" type="ORF">GTO91_04245</name>
</gene>
<dbReference type="PROSITE" id="PS50111">
    <property type="entry name" value="CHEMOTAXIS_TRANSDUC_2"/>
    <property type="match status" value="1"/>
</dbReference>
<dbReference type="EMBL" id="WXEY01000003">
    <property type="protein sequence ID" value="MZP28919.1"/>
    <property type="molecule type" value="Genomic_DNA"/>
</dbReference>
<evidence type="ECO:0000256" key="2">
    <source>
        <dbReference type="PROSITE-ProRule" id="PRU00284"/>
    </source>
</evidence>
<name>A0A845L1N6_9FIRM</name>
<dbReference type="Gene3D" id="1.20.120.30">
    <property type="entry name" value="Aspartate receptor, ligand-binding domain"/>
    <property type="match status" value="1"/>
</dbReference>
<dbReference type="Proteomes" id="UP000463470">
    <property type="component" value="Unassembled WGS sequence"/>
</dbReference>
<keyword evidence="7" id="KW-1185">Reference proteome</keyword>
<comment type="caution">
    <text evidence="6">The sequence shown here is derived from an EMBL/GenBank/DDBJ whole genome shotgun (WGS) entry which is preliminary data.</text>
</comment>
<reference evidence="6 7" key="1">
    <citation type="submission" date="2020-01" db="EMBL/GenBank/DDBJ databases">
        <title>Whole-genome sequence of Heliobacterium undosum DSM 13378.</title>
        <authorList>
            <person name="Kyndt J.A."/>
            <person name="Meyer T.E."/>
        </authorList>
    </citation>
    <scope>NUCLEOTIDE SEQUENCE [LARGE SCALE GENOMIC DNA]</scope>
    <source>
        <strain evidence="6 7">DSM 13378</strain>
    </source>
</reference>
<evidence type="ECO:0000313" key="6">
    <source>
        <dbReference type="EMBL" id="MZP28919.1"/>
    </source>
</evidence>